<dbReference type="Gene3D" id="3.30.870.10">
    <property type="entry name" value="Endonuclease Chain A"/>
    <property type="match status" value="2"/>
</dbReference>
<dbReference type="PANTHER" id="PTHR43856:SF1">
    <property type="entry name" value="MITOCHONDRIAL CARDIOLIPIN HYDROLASE"/>
    <property type="match status" value="1"/>
</dbReference>
<keyword evidence="5" id="KW-0442">Lipid degradation</keyword>
<evidence type="ECO:0000313" key="9">
    <source>
        <dbReference type="Proteomes" id="UP001651690"/>
    </source>
</evidence>
<evidence type="ECO:0000256" key="4">
    <source>
        <dbReference type="ARBA" id="ARBA00022801"/>
    </source>
</evidence>
<feature type="domain" description="PLD phosphodiesterase" evidence="7">
    <location>
        <begin position="240"/>
        <end position="267"/>
    </location>
</feature>
<feature type="domain" description="PLD phosphodiesterase" evidence="7">
    <location>
        <begin position="88"/>
        <end position="115"/>
    </location>
</feature>
<evidence type="ECO:0000256" key="2">
    <source>
        <dbReference type="ARBA" id="ARBA00008664"/>
    </source>
</evidence>
<keyword evidence="6" id="KW-0443">Lipid metabolism</keyword>
<dbReference type="EC" id="3.1.4.4" evidence="3"/>
<dbReference type="SMART" id="SM00155">
    <property type="entry name" value="PLDc"/>
    <property type="match status" value="2"/>
</dbReference>
<gene>
    <name evidence="8" type="ORF">NM203_21600</name>
</gene>
<keyword evidence="9" id="KW-1185">Reference proteome</keyword>
<comment type="similarity">
    <text evidence="2">Belongs to the phospholipase D family.</text>
</comment>
<dbReference type="Proteomes" id="UP001651690">
    <property type="component" value="Unassembled WGS sequence"/>
</dbReference>
<accession>A0ABT1M7L6</accession>
<name>A0ABT1M7L6_9MYCO</name>
<sequence length="334" mass="37678">MTRSLIILPDDSAKPVLDAIDGAKHTVRIKMFAFSHQPLLDAVVAAHRRGVHVKVMLNPERRDGATDNDVARDMLQQFGIEVRASNPAFDLTHEKSMVIDGEIAFVESLNWTDENFTETRDYAVVTPSPHEIAEIVECFEADWHREDFDPAGGSHLIWCPTNGRHRLADFIDGAQKTLFVQNERYQDPVILERLVRAARRGVKVHVMARAAHHLKADKLLEGVSGLRLLDDVGIKIHRLKHLKLHAKMILADHSRAVVGSINFSPGSFDHRRELAIGVDDGDHDLLKRMNEVAHHDWKHSEPMDLTDKGLLADLAKRDPREVDQLALHDDGEEL</sequence>
<evidence type="ECO:0000256" key="6">
    <source>
        <dbReference type="ARBA" id="ARBA00023098"/>
    </source>
</evidence>
<keyword evidence="4" id="KW-0378">Hydrolase</keyword>
<evidence type="ECO:0000256" key="1">
    <source>
        <dbReference type="ARBA" id="ARBA00000798"/>
    </source>
</evidence>
<dbReference type="InterPro" id="IPR001736">
    <property type="entry name" value="PLipase_D/transphosphatidylase"/>
</dbReference>
<proteinExistence type="inferred from homology"/>
<dbReference type="RefSeq" id="WP_255062471.1">
    <property type="nucleotide sequence ID" value="NZ_JANDBD010000009.1"/>
</dbReference>
<dbReference type="Pfam" id="PF13091">
    <property type="entry name" value="PLDc_2"/>
    <property type="match status" value="2"/>
</dbReference>
<dbReference type="PANTHER" id="PTHR43856">
    <property type="entry name" value="CARDIOLIPIN HYDROLASE"/>
    <property type="match status" value="1"/>
</dbReference>
<dbReference type="InterPro" id="IPR025202">
    <property type="entry name" value="PLD-like_dom"/>
</dbReference>
<evidence type="ECO:0000256" key="5">
    <source>
        <dbReference type="ARBA" id="ARBA00022963"/>
    </source>
</evidence>
<comment type="caution">
    <text evidence="8">The sequence shown here is derived from an EMBL/GenBank/DDBJ whole genome shotgun (WGS) entry which is preliminary data.</text>
</comment>
<dbReference type="EMBL" id="JANDBD010000009">
    <property type="protein sequence ID" value="MCP9274792.1"/>
    <property type="molecule type" value="Genomic_DNA"/>
</dbReference>
<reference evidence="8 9" key="1">
    <citation type="submission" date="2022-06" db="EMBL/GenBank/DDBJ databases">
        <title>Mycolicibacterium sp. CAU 1645 isolated from seawater.</title>
        <authorList>
            <person name="Kim W."/>
        </authorList>
    </citation>
    <scope>NUCLEOTIDE SEQUENCE [LARGE SCALE GENOMIC DNA]</scope>
    <source>
        <strain evidence="8 9">CAU 1645</strain>
    </source>
</reference>
<protein>
    <recommendedName>
        <fullName evidence="3">phospholipase D</fullName>
        <ecNumber evidence="3">3.1.4.4</ecNumber>
    </recommendedName>
</protein>
<evidence type="ECO:0000259" key="7">
    <source>
        <dbReference type="PROSITE" id="PS50035"/>
    </source>
</evidence>
<evidence type="ECO:0000256" key="3">
    <source>
        <dbReference type="ARBA" id="ARBA00012027"/>
    </source>
</evidence>
<dbReference type="CDD" id="cd09127">
    <property type="entry name" value="PLDc_unchar1_1"/>
    <property type="match status" value="1"/>
</dbReference>
<evidence type="ECO:0000313" key="8">
    <source>
        <dbReference type="EMBL" id="MCP9274792.1"/>
    </source>
</evidence>
<dbReference type="PROSITE" id="PS50035">
    <property type="entry name" value="PLD"/>
    <property type="match status" value="2"/>
</dbReference>
<dbReference type="SUPFAM" id="SSF56024">
    <property type="entry name" value="Phospholipase D/nuclease"/>
    <property type="match status" value="2"/>
</dbReference>
<dbReference type="InterPro" id="IPR051406">
    <property type="entry name" value="PLD_domain"/>
</dbReference>
<dbReference type="CDD" id="cd09128">
    <property type="entry name" value="PLDc_unchar1_2"/>
    <property type="match status" value="1"/>
</dbReference>
<organism evidence="8 9">
    <name type="scientific">Mycolicibacterium arenosum</name>
    <dbReference type="NCBI Taxonomy" id="2952157"/>
    <lineage>
        <taxon>Bacteria</taxon>
        <taxon>Bacillati</taxon>
        <taxon>Actinomycetota</taxon>
        <taxon>Actinomycetes</taxon>
        <taxon>Mycobacteriales</taxon>
        <taxon>Mycobacteriaceae</taxon>
        <taxon>Mycolicibacterium</taxon>
    </lineage>
</organism>
<comment type="catalytic activity">
    <reaction evidence="1">
        <text>a 1,2-diacyl-sn-glycero-3-phosphocholine + H2O = a 1,2-diacyl-sn-glycero-3-phosphate + choline + H(+)</text>
        <dbReference type="Rhea" id="RHEA:14445"/>
        <dbReference type="ChEBI" id="CHEBI:15354"/>
        <dbReference type="ChEBI" id="CHEBI:15377"/>
        <dbReference type="ChEBI" id="CHEBI:15378"/>
        <dbReference type="ChEBI" id="CHEBI:57643"/>
        <dbReference type="ChEBI" id="CHEBI:58608"/>
        <dbReference type="EC" id="3.1.4.4"/>
    </reaction>
</comment>